<organism evidence="2 3">
    <name type="scientific">Pectinatus brassicae</name>
    <dbReference type="NCBI Taxonomy" id="862415"/>
    <lineage>
        <taxon>Bacteria</taxon>
        <taxon>Bacillati</taxon>
        <taxon>Bacillota</taxon>
        <taxon>Negativicutes</taxon>
        <taxon>Selenomonadales</taxon>
        <taxon>Selenomonadaceae</taxon>
        <taxon>Pectinatus</taxon>
    </lineage>
</organism>
<comment type="caution">
    <text evidence="2">The sequence shown here is derived from an EMBL/GenBank/DDBJ whole genome shotgun (WGS) entry which is preliminary data.</text>
</comment>
<dbReference type="PANTHER" id="PTHR37814:SF1">
    <property type="entry name" value="MEMBRANE PROTEIN"/>
    <property type="match status" value="1"/>
</dbReference>
<reference evidence="2 3" key="1">
    <citation type="submission" date="2020-08" db="EMBL/GenBank/DDBJ databases">
        <title>Genomic Encyclopedia of Type Strains, Phase IV (KMG-IV): sequencing the most valuable type-strain genomes for metagenomic binning, comparative biology and taxonomic classification.</title>
        <authorList>
            <person name="Goeker M."/>
        </authorList>
    </citation>
    <scope>NUCLEOTIDE SEQUENCE [LARGE SCALE GENOMIC DNA]</scope>
    <source>
        <strain evidence="2 3">DSM 24661</strain>
    </source>
</reference>
<dbReference type="RefSeq" id="WP_183862016.1">
    <property type="nucleotide sequence ID" value="NZ_JACHFH010000023.1"/>
</dbReference>
<feature type="transmembrane region" description="Helical" evidence="1">
    <location>
        <begin position="152"/>
        <end position="175"/>
    </location>
</feature>
<feature type="transmembrane region" description="Helical" evidence="1">
    <location>
        <begin position="309"/>
        <end position="329"/>
    </location>
</feature>
<feature type="transmembrane region" description="Helical" evidence="1">
    <location>
        <begin position="40"/>
        <end position="63"/>
    </location>
</feature>
<protein>
    <submittedName>
        <fullName evidence="2">Putative membrane protein YkvI</fullName>
    </submittedName>
</protein>
<dbReference type="PANTHER" id="PTHR37814">
    <property type="entry name" value="CONSERVED MEMBRANE PROTEIN"/>
    <property type="match status" value="1"/>
</dbReference>
<feature type="transmembrane region" description="Helical" evidence="1">
    <location>
        <begin position="119"/>
        <end position="140"/>
    </location>
</feature>
<dbReference type="EMBL" id="JACHFH010000023">
    <property type="protein sequence ID" value="MBB5336774.1"/>
    <property type="molecule type" value="Genomic_DNA"/>
</dbReference>
<gene>
    <name evidence="2" type="ORF">HNR32_001928</name>
</gene>
<dbReference type="InterPro" id="IPR038728">
    <property type="entry name" value="YkvI-like"/>
</dbReference>
<keyword evidence="1" id="KW-0812">Transmembrane</keyword>
<feature type="transmembrane region" description="Helical" evidence="1">
    <location>
        <begin position="90"/>
        <end position="113"/>
    </location>
</feature>
<name>A0A840UVC8_9FIRM</name>
<feature type="transmembrane region" description="Helical" evidence="1">
    <location>
        <begin position="195"/>
        <end position="217"/>
    </location>
</feature>
<feature type="transmembrane region" description="Helical" evidence="1">
    <location>
        <begin position="335"/>
        <end position="353"/>
    </location>
</feature>
<evidence type="ECO:0000256" key="1">
    <source>
        <dbReference type="SAM" id="Phobius"/>
    </source>
</evidence>
<keyword evidence="1" id="KW-0472">Membrane</keyword>
<evidence type="ECO:0000313" key="2">
    <source>
        <dbReference type="EMBL" id="MBB5336774.1"/>
    </source>
</evidence>
<keyword evidence="1" id="KW-1133">Transmembrane helix</keyword>
<feature type="transmembrane region" description="Helical" evidence="1">
    <location>
        <begin position="273"/>
        <end position="297"/>
    </location>
</feature>
<dbReference type="AlphaFoldDB" id="A0A840UVC8"/>
<evidence type="ECO:0000313" key="3">
    <source>
        <dbReference type="Proteomes" id="UP000559117"/>
    </source>
</evidence>
<keyword evidence="3" id="KW-1185">Reference proteome</keyword>
<accession>A0A840UVC8</accession>
<sequence>MGDKTIDIKKVFLLAGALAAYWIGSGFATGQEALQFFAVYGIKGIAGGIVFLVIMGIITYILYGAGQKNKFANPYDVFEYYCGKVLGQIYIWYSLTLIYCIFVVMLAGGGATINQYYNLPTYMGTAVIGVLALGTALLGVEKLIDIIGVIGPVKIVFLAIIGIAGLSLLYGTPHLLAEADSAMPNLGFKAASSNWLWSAVLYAFLALIVSIPFQVNCGASANRVKEARMAGILGTIAFAAAIILLVIGEMVYYKLIINQQVPTLAIAKDISPLLGLLFSILIVVSIYSAVASFLLMVVRKFAVDKTKKFNIIATVLTMVGIFCGGIIPFDELVNILYPIAGYSAIVFFAFMLFKELKMKIIAKD</sequence>
<feature type="transmembrane region" description="Helical" evidence="1">
    <location>
        <begin position="229"/>
        <end position="253"/>
    </location>
</feature>
<proteinExistence type="predicted"/>
<dbReference type="Proteomes" id="UP000559117">
    <property type="component" value="Unassembled WGS sequence"/>
</dbReference>